<protein>
    <submittedName>
        <fullName evidence="10">Eight transmembrane protein EpsH</fullName>
    </submittedName>
</protein>
<evidence type="ECO:0000256" key="6">
    <source>
        <dbReference type="ARBA" id="ARBA00022989"/>
    </source>
</evidence>
<dbReference type="InterPro" id="IPR013426">
    <property type="entry name" value="EpsH-like"/>
</dbReference>
<comment type="subcellular location">
    <subcellularLocation>
        <location evidence="1">Cell membrane</location>
        <topology evidence="1">Multi-pass membrane protein</topology>
    </subcellularLocation>
</comment>
<keyword evidence="3" id="KW-0645">Protease</keyword>
<organism evidence="10 11">
    <name type="scientific">Fimbriiglobus ruber</name>
    <dbReference type="NCBI Taxonomy" id="1908690"/>
    <lineage>
        <taxon>Bacteria</taxon>
        <taxon>Pseudomonadati</taxon>
        <taxon>Planctomycetota</taxon>
        <taxon>Planctomycetia</taxon>
        <taxon>Gemmatales</taxon>
        <taxon>Gemmataceae</taxon>
        <taxon>Fimbriiglobus</taxon>
    </lineage>
</organism>
<feature type="transmembrane region" description="Helical" evidence="9">
    <location>
        <begin position="17"/>
        <end position="41"/>
    </location>
</feature>
<feature type="transmembrane region" description="Helical" evidence="9">
    <location>
        <begin position="196"/>
        <end position="214"/>
    </location>
</feature>
<dbReference type="NCBIfam" id="TIGR02602">
    <property type="entry name" value="8TM_EpsH"/>
    <property type="match status" value="1"/>
</dbReference>
<accession>A0A225DQ20</accession>
<comment type="caution">
    <text evidence="10">The sequence shown here is derived from an EMBL/GenBank/DDBJ whole genome shotgun (WGS) entry which is preliminary data.</text>
</comment>
<dbReference type="NCBIfam" id="TIGR04178">
    <property type="entry name" value="exo_archaeo"/>
    <property type="match status" value="1"/>
</dbReference>
<dbReference type="AlphaFoldDB" id="A0A225DQ20"/>
<reference evidence="11" key="1">
    <citation type="submission" date="2017-06" db="EMBL/GenBank/DDBJ databases">
        <title>Genome analysis of Fimbriiglobus ruber SP5, the first member of the order Planctomycetales with confirmed chitinolytic capability.</title>
        <authorList>
            <person name="Ravin N.V."/>
            <person name="Rakitin A.L."/>
            <person name="Ivanova A.A."/>
            <person name="Beletsky A.V."/>
            <person name="Kulichevskaya I.S."/>
            <person name="Mardanov A.V."/>
            <person name="Dedysh S.N."/>
        </authorList>
    </citation>
    <scope>NUCLEOTIDE SEQUENCE [LARGE SCALE GENOMIC DNA]</scope>
    <source>
        <strain evidence="11">SP5</strain>
    </source>
</reference>
<evidence type="ECO:0000313" key="10">
    <source>
        <dbReference type="EMBL" id="OWK43550.1"/>
    </source>
</evidence>
<dbReference type="EMBL" id="NIDE01000004">
    <property type="protein sequence ID" value="OWK43550.1"/>
    <property type="molecule type" value="Genomic_DNA"/>
</dbReference>
<evidence type="ECO:0000313" key="11">
    <source>
        <dbReference type="Proteomes" id="UP000214646"/>
    </source>
</evidence>
<feature type="transmembrane region" description="Helical" evidence="9">
    <location>
        <begin position="103"/>
        <end position="120"/>
    </location>
</feature>
<keyword evidence="6 9" id="KW-1133">Transmembrane helix</keyword>
<keyword evidence="4 9" id="KW-0812">Transmembrane</keyword>
<feature type="transmembrane region" description="Helical" evidence="9">
    <location>
        <begin position="78"/>
        <end position="97"/>
    </location>
</feature>
<dbReference type="Pfam" id="PF09721">
    <property type="entry name" value="Exosortase_EpsH"/>
    <property type="match status" value="1"/>
</dbReference>
<keyword evidence="11" id="KW-1185">Reference proteome</keyword>
<keyword evidence="5" id="KW-0378">Hydrolase</keyword>
<feature type="region of interest" description="Disordered" evidence="8">
    <location>
        <begin position="304"/>
        <end position="347"/>
    </location>
</feature>
<evidence type="ECO:0000256" key="8">
    <source>
        <dbReference type="SAM" id="MobiDB-lite"/>
    </source>
</evidence>
<feature type="transmembrane region" description="Helical" evidence="9">
    <location>
        <begin position="47"/>
        <end position="66"/>
    </location>
</feature>
<feature type="compositionally biased region" description="Pro residues" evidence="8">
    <location>
        <begin position="308"/>
        <end position="321"/>
    </location>
</feature>
<evidence type="ECO:0000256" key="7">
    <source>
        <dbReference type="ARBA" id="ARBA00023136"/>
    </source>
</evidence>
<evidence type="ECO:0000256" key="3">
    <source>
        <dbReference type="ARBA" id="ARBA00022670"/>
    </source>
</evidence>
<proteinExistence type="predicted"/>
<dbReference type="RefSeq" id="WP_088254373.1">
    <property type="nucleotide sequence ID" value="NZ_NIDE01000004.1"/>
</dbReference>
<dbReference type="GO" id="GO:0005886">
    <property type="term" value="C:plasma membrane"/>
    <property type="evidence" value="ECO:0007669"/>
    <property type="project" value="UniProtKB-SubCell"/>
</dbReference>
<name>A0A225DQ20_9BACT</name>
<evidence type="ECO:0000256" key="2">
    <source>
        <dbReference type="ARBA" id="ARBA00022475"/>
    </source>
</evidence>
<dbReference type="InterPro" id="IPR019127">
    <property type="entry name" value="Exosortase"/>
</dbReference>
<dbReference type="Proteomes" id="UP000214646">
    <property type="component" value="Unassembled WGS sequence"/>
</dbReference>
<keyword evidence="7 9" id="KW-0472">Membrane</keyword>
<feature type="transmembrane region" description="Helical" evidence="9">
    <location>
        <begin position="226"/>
        <end position="251"/>
    </location>
</feature>
<dbReference type="GO" id="GO:0008233">
    <property type="term" value="F:peptidase activity"/>
    <property type="evidence" value="ECO:0007669"/>
    <property type="project" value="UniProtKB-KW"/>
</dbReference>
<dbReference type="OrthoDB" id="9797363at2"/>
<feature type="transmembrane region" description="Helical" evidence="9">
    <location>
        <begin position="263"/>
        <end position="280"/>
    </location>
</feature>
<gene>
    <name evidence="10" type="ORF">FRUB_03149</name>
</gene>
<evidence type="ECO:0000256" key="1">
    <source>
        <dbReference type="ARBA" id="ARBA00004651"/>
    </source>
</evidence>
<evidence type="ECO:0000256" key="9">
    <source>
        <dbReference type="SAM" id="Phobius"/>
    </source>
</evidence>
<feature type="compositionally biased region" description="Low complexity" evidence="8">
    <location>
        <begin position="322"/>
        <end position="347"/>
    </location>
</feature>
<keyword evidence="2" id="KW-1003">Cell membrane</keyword>
<dbReference type="InterPro" id="IPR026392">
    <property type="entry name" value="Exo/Archaeosortase_dom"/>
</dbReference>
<sequence>MPATPSREVIRSRGWQLAVGVVLLALGFAFSGVIVELVTLWSKRADYSHGFLIVPFVGYLLWSRRAQFPPTIRRWPDPWGLPLFLAAAVVFVAADRVNIAKEWAQAFALVTALAGVVVMFCDRWRGLRWAAPGLAFLPLAFQLPDRVERQVSLKLREVATDGANFGFQTLGLPAYTEGNVIAIGETRLGIEEACSGLSMLLAFVALSAAIAVLYKSRPVLDRVMIFVSAIPIAVLCNVLRIIVTGLVYYAGWKQLGDMIVHDLAGWLMMPVALVFMWVELRILDWVIEPVETLSTGEALGLPVRRGNRPPPVNPLNIPPRPAAGSGAPPAAAGSGAPPTAAGPGPRA</sequence>
<evidence type="ECO:0000256" key="4">
    <source>
        <dbReference type="ARBA" id="ARBA00022692"/>
    </source>
</evidence>
<evidence type="ECO:0000256" key="5">
    <source>
        <dbReference type="ARBA" id="ARBA00022801"/>
    </source>
</evidence>
<dbReference type="GO" id="GO:0006508">
    <property type="term" value="P:proteolysis"/>
    <property type="evidence" value="ECO:0007669"/>
    <property type="project" value="UniProtKB-KW"/>
</dbReference>